<sequence>MAVIRKINPLAPTQINALDAYCCSTGSNPSSPHSPLKRGDVIEIQGPPASGKTHLTYHLVATCVLPRLHRSIDLHGWEKAAVVFDTDGSFDIRRFKQVLVGRLQKLISAEEIPTTTEECLGRLALVRVASTLHLAVSILNSPSYVARLFPSSELGMFVVDSLSTFHWPDRFAAERPADDTSNNRPPATNNRFRNVVMALRKIRSTLSPVIVLTNWGLTPTSRAAGPPTYYRQHLHPWPDPFSPKDGLDQHIVPNPPAFPISYHITTAGYDAGSWTLPALSMLQTLSLARRPSLKLHVVPRCSIVAQWLRLQHGHRLSPSVEVPDTPPRGPPLPSPPHQLPPTTGFPDSPDKIPTLSSTPSPRPCPRKRKSTAGHAKERRPMDPTGQSPFRKSLLEATASQNAQPVDPTVRKVLDALDQCRDGKANASVITSTRADPSLQEHFAEASFHGMIQRLWHSPASNRVVDLIRLGNSMGLTVPSSTFLWLCAQAAELTQWDLVVELADMGVDQCGPSEGLLYFRYRALTKQSNYRWLRSALNDLADAGIKPGRKMFHFMLESALDNLDIARAQRIMEAMQEHGVPVKADTHALLARRHRKVGADDAVEDNAIAALPNLQPTFQVSTLNSLIRGHIESGAVRRALRLLSLFDQESVETIIEVVSGNGGAGETADSVSYPEPLPEPPSADATTFSTFIYWCSHNRNLSGALRLLQSMIMSGTPMVEDTIAALVETCFTCGRPDLAVQLVAGVCNPETTPATTFIPLHPEAWPEHCFEIHIPGLKPTTKIFNRFLRGALHYYGLDGAKHVLHIMEKNNVVPNGSTVKELMGHILYVEHSHPRTMIRVLQSLTGPHLLPTQEHIGFIISCIQRAEIYQLHGRGWERLKFGVWSYKIRETRKTTTSPDFESFAGMIMPTFRGYRALMEPFLRDIRFRDTKPNARIIGHRIRHEAVINMDMDTAYDVFETMLARGIKASIHHYNALAQGYSIRGDTHRVRHVMQEASKAGIRPDRDSIHHPFDVLLATRRPRRNLEGLGGDGGGKNTMAKKVLIKLWSFVGEFPEEMRTATVLELVGHFRTLHRQPRNHRVSIPREAQKNTNKTIHRLTTQWKTAVRELRKNAEIGRGDKWETESTQS</sequence>
<evidence type="ECO:0000313" key="4">
    <source>
        <dbReference type="EMBL" id="TEB39272.1"/>
    </source>
</evidence>
<evidence type="ECO:0000313" key="5">
    <source>
        <dbReference type="Proteomes" id="UP000298030"/>
    </source>
</evidence>
<dbReference type="GO" id="GO:0042148">
    <property type="term" value="P:DNA strand invasion"/>
    <property type="evidence" value="ECO:0007669"/>
    <property type="project" value="TreeGrafter"/>
</dbReference>
<dbReference type="InterPro" id="IPR027417">
    <property type="entry name" value="P-loop_NTPase"/>
</dbReference>
<feature type="domain" description="RecA family profile 1" evidence="3">
    <location>
        <begin position="7"/>
        <end position="218"/>
    </location>
</feature>
<dbReference type="Pfam" id="PF01535">
    <property type="entry name" value="PPR"/>
    <property type="match status" value="1"/>
</dbReference>
<accession>A0A4Y7U0F5</accession>
<dbReference type="STRING" id="71717.A0A4Y7U0F5"/>
<evidence type="ECO:0000256" key="2">
    <source>
        <dbReference type="SAM" id="MobiDB-lite"/>
    </source>
</evidence>
<feature type="region of interest" description="Disordered" evidence="2">
    <location>
        <begin position="317"/>
        <end position="389"/>
    </location>
</feature>
<dbReference type="GO" id="GO:0061982">
    <property type="term" value="P:meiosis I cell cycle process"/>
    <property type="evidence" value="ECO:0007669"/>
    <property type="project" value="UniProtKB-ARBA"/>
</dbReference>
<dbReference type="Gene3D" id="1.25.40.10">
    <property type="entry name" value="Tetratricopeptide repeat domain"/>
    <property type="match status" value="3"/>
</dbReference>
<gene>
    <name evidence="4" type="ORF">FA13DRAFT_1809063</name>
</gene>
<dbReference type="Pfam" id="PF13812">
    <property type="entry name" value="PPR_3"/>
    <property type="match status" value="1"/>
</dbReference>
<dbReference type="Gene3D" id="3.40.50.300">
    <property type="entry name" value="P-loop containing nucleotide triphosphate hydrolases"/>
    <property type="match status" value="1"/>
</dbReference>
<feature type="compositionally biased region" description="Pro residues" evidence="2">
    <location>
        <begin position="324"/>
        <end position="339"/>
    </location>
</feature>
<dbReference type="PROSITE" id="PS51375">
    <property type="entry name" value="PPR"/>
    <property type="match status" value="1"/>
</dbReference>
<dbReference type="PROSITE" id="PS50162">
    <property type="entry name" value="RECA_2"/>
    <property type="match status" value="1"/>
</dbReference>
<organism evidence="4 5">
    <name type="scientific">Coprinellus micaceus</name>
    <name type="common">Glistening ink-cap mushroom</name>
    <name type="synonym">Coprinus micaceus</name>
    <dbReference type="NCBI Taxonomy" id="71717"/>
    <lineage>
        <taxon>Eukaryota</taxon>
        <taxon>Fungi</taxon>
        <taxon>Dikarya</taxon>
        <taxon>Basidiomycota</taxon>
        <taxon>Agaricomycotina</taxon>
        <taxon>Agaricomycetes</taxon>
        <taxon>Agaricomycetidae</taxon>
        <taxon>Agaricales</taxon>
        <taxon>Agaricineae</taxon>
        <taxon>Psathyrellaceae</taxon>
        <taxon>Coprinellus</taxon>
    </lineage>
</organism>
<feature type="repeat" description="PPR" evidence="1">
    <location>
        <begin position="968"/>
        <end position="1002"/>
    </location>
</feature>
<dbReference type="SUPFAM" id="SSF52540">
    <property type="entry name" value="P-loop containing nucleoside triphosphate hydrolases"/>
    <property type="match status" value="1"/>
</dbReference>
<dbReference type="GO" id="GO:0005524">
    <property type="term" value="F:ATP binding"/>
    <property type="evidence" value="ECO:0007669"/>
    <property type="project" value="InterPro"/>
</dbReference>
<protein>
    <recommendedName>
        <fullName evidence="3">RecA family profile 1 domain-containing protein</fullName>
    </recommendedName>
</protein>
<dbReference type="GO" id="GO:0140664">
    <property type="term" value="F:ATP-dependent DNA damage sensor activity"/>
    <property type="evidence" value="ECO:0007669"/>
    <property type="project" value="InterPro"/>
</dbReference>
<dbReference type="PANTHER" id="PTHR46644:SF2">
    <property type="entry name" value="DNA REPAIR PROTEIN XRCC2"/>
    <property type="match status" value="1"/>
</dbReference>
<dbReference type="InterPro" id="IPR002885">
    <property type="entry name" value="PPR_rpt"/>
</dbReference>
<keyword evidence="5" id="KW-1185">Reference proteome</keyword>
<dbReference type="AlphaFoldDB" id="A0A4Y7U0F5"/>
<dbReference type="EMBL" id="QPFP01000002">
    <property type="protein sequence ID" value="TEB39272.1"/>
    <property type="molecule type" value="Genomic_DNA"/>
</dbReference>
<dbReference type="Proteomes" id="UP000298030">
    <property type="component" value="Unassembled WGS sequence"/>
</dbReference>
<dbReference type="PANTHER" id="PTHR46644">
    <property type="entry name" value="DNA REPAIR PROTEIN XRCC2"/>
    <property type="match status" value="1"/>
</dbReference>
<dbReference type="GO" id="GO:0000724">
    <property type="term" value="P:double-strand break repair via homologous recombination"/>
    <property type="evidence" value="ECO:0007669"/>
    <property type="project" value="InterPro"/>
</dbReference>
<proteinExistence type="predicted"/>
<dbReference type="OrthoDB" id="185373at2759"/>
<reference evidence="4 5" key="1">
    <citation type="journal article" date="2019" name="Nat. Ecol. Evol.">
        <title>Megaphylogeny resolves global patterns of mushroom evolution.</title>
        <authorList>
            <person name="Varga T."/>
            <person name="Krizsan K."/>
            <person name="Foldi C."/>
            <person name="Dima B."/>
            <person name="Sanchez-Garcia M."/>
            <person name="Sanchez-Ramirez S."/>
            <person name="Szollosi G.J."/>
            <person name="Szarkandi J.G."/>
            <person name="Papp V."/>
            <person name="Albert L."/>
            <person name="Andreopoulos W."/>
            <person name="Angelini C."/>
            <person name="Antonin V."/>
            <person name="Barry K.W."/>
            <person name="Bougher N.L."/>
            <person name="Buchanan P."/>
            <person name="Buyck B."/>
            <person name="Bense V."/>
            <person name="Catcheside P."/>
            <person name="Chovatia M."/>
            <person name="Cooper J."/>
            <person name="Damon W."/>
            <person name="Desjardin D."/>
            <person name="Finy P."/>
            <person name="Geml J."/>
            <person name="Haridas S."/>
            <person name="Hughes K."/>
            <person name="Justo A."/>
            <person name="Karasinski D."/>
            <person name="Kautmanova I."/>
            <person name="Kiss B."/>
            <person name="Kocsube S."/>
            <person name="Kotiranta H."/>
            <person name="LaButti K.M."/>
            <person name="Lechner B.E."/>
            <person name="Liimatainen K."/>
            <person name="Lipzen A."/>
            <person name="Lukacs Z."/>
            <person name="Mihaltcheva S."/>
            <person name="Morgado L.N."/>
            <person name="Niskanen T."/>
            <person name="Noordeloos M.E."/>
            <person name="Ohm R.A."/>
            <person name="Ortiz-Santana B."/>
            <person name="Ovrebo C."/>
            <person name="Racz N."/>
            <person name="Riley R."/>
            <person name="Savchenko A."/>
            <person name="Shiryaev A."/>
            <person name="Soop K."/>
            <person name="Spirin V."/>
            <person name="Szebenyi C."/>
            <person name="Tomsovsky M."/>
            <person name="Tulloss R.E."/>
            <person name="Uehling J."/>
            <person name="Grigoriev I.V."/>
            <person name="Vagvolgyi C."/>
            <person name="Papp T."/>
            <person name="Martin F.M."/>
            <person name="Miettinen O."/>
            <person name="Hibbett D.S."/>
            <person name="Nagy L.G."/>
        </authorList>
    </citation>
    <scope>NUCLEOTIDE SEQUENCE [LARGE SCALE GENOMIC DNA]</scope>
    <source>
        <strain evidence="4 5">FP101781</strain>
    </source>
</reference>
<dbReference type="GO" id="GO:0033063">
    <property type="term" value="C:Rad51B-Rad51C-Rad51D-XRCC2 complex"/>
    <property type="evidence" value="ECO:0007669"/>
    <property type="project" value="InterPro"/>
</dbReference>
<dbReference type="InterPro" id="IPR011990">
    <property type="entry name" value="TPR-like_helical_dom_sf"/>
</dbReference>
<evidence type="ECO:0000256" key="1">
    <source>
        <dbReference type="PROSITE-ProRule" id="PRU00708"/>
    </source>
</evidence>
<dbReference type="GO" id="GO:0005657">
    <property type="term" value="C:replication fork"/>
    <property type="evidence" value="ECO:0007669"/>
    <property type="project" value="InterPro"/>
</dbReference>
<dbReference type="InterPro" id="IPR030547">
    <property type="entry name" value="XRCC2"/>
</dbReference>
<dbReference type="CDD" id="cd19490">
    <property type="entry name" value="XRCC2"/>
    <property type="match status" value="1"/>
</dbReference>
<comment type="caution">
    <text evidence="4">The sequence shown here is derived from an EMBL/GenBank/DDBJ whole genome shotgun (WGS) entry which is preliminary data.</text>
</comment>
<name>A0A4Y7U0F5_COPMI</name>
<dbReference type="GO" id="GO:0000400">
    <property type="term" value="F:four-way junction DNA binding"/>
    <property type="evidence" value="ECO:0007669"/>
    <property type="project" value="TreeGrafter"/>
</dbReference>
<dbReference type="InterPro" id="IPR020588">
    <property type="entry name" value="RecA_ATP-bd"/>
</dbReference>
<evidence type="ECO:0000259" key="3">
    <source>
        <dbReference type="PROSITE" id="PS50162"/>
    </source>
</evidence>